<keyword evidence="4 8" id="KW-0812">Transmembrane</keyword>
<feature type="transmembrane region" description="Helical" evidence="8">
    <location>
        <begin position="199"/>
        <end position="219"/>
    </location>
</feature>
<keyword evidence="3 7" id="KW-0813">Transport</keyword>
<feature type="transmembrane region" description="Helical" evidence="8">
    <location>
        <begin position="281"/>
        <end position="303"/>
    </location>
</feature>
<feature type="transmembrane region" description="Helical" evidence="8">
    <location>
        <begin position="133"/>
        <end position="154"/>
    </location>
</feature>
<feature type="transmembrane region" description="Helical" evidence="8">
    <location>
        <begin position="101"/>
        <end position="121"/>
    </location>
</feature>
<evidence type="ECO:0000256" key="6">
    <source>
        <dbReference type="ARBA" id="ARBA00023136"/>
    </source>
</evidence>
<dbReference type="Pfam" id="PF02133">
    <property type="entry name" value="Transp_cyt_pur"/>
    <property type="match status" value="1"/>
</dbReference>
<dbReference type="InterPro" id="IPR026030">
    <property type="entry name" value="Pur-cyt_permease_Fcy2/21/22"/>
</dbReference>
<keyword evidence="10" id="KW-1185">Reference proteome</keyword>
<feature type="transmembrane region" description="Helical" evidence="8">
    <location>
        <begin position="58"/>
        <end position="80"/>
    </location>
</feature>
<feature type="transmembrane region" description="Helical" evidence="8">
    <location>
        <begin position="346"/>
        <end position="367"/>
    </location>
</feature>
<keyword evidence="6 7" id="KW-0472">Membrane</keyword>
<dbReference type="Gene3D" id="1.10.4160.10">
    <property type="entry name" value="Hydantoin permease"/>
    <property type="match status" value="1"/>
</dbReference>
<evidence type="ECO:0000256" key="4">
    <source>
        <dbReference type="ARBA" id="ARBA00022692"/>
    </source>
</evidence>
<comment type="subcellular location">
    <subcellularLocation>
        <location evidence="1">Membrane</location>
        <topology evidence="1">Multi-pass membrane protein</topology>
    </subcellularLocation>
</comment>
<dbReference type="PANTHER" id="PTHR31806">
    <property type="entry name" value="PURINE-CYTOSINE PERMEASE FCY2-RELATED"/>
    <property type="match status" value="1"/>
</dbReference>
<name>A0ABY6Z467_9BACL</name>
<evidence type="ECO:0000256" key="7">
    <source>
        <dbReference type="PIRNR" id="PIRNR002744"/>
    </source>
</evidence>
<gene>
    <name evidence="9" type="ORF">NZD86_03205</name>
</gene>
<feature type="transmembrane region" description="Helical" evidence="8">
    <location>
        <begin position="166"/>
        <end position="187"/>
    </location>
</feature>
<evidence type="ECO:0000256" key="3">
    <source>
        <dbReference type="ARBA" id="ARBA00022448"/>
    </source>
</evidence>
<protein>
    <submittedName>
        <fullName evidence="9">Cytosine permease</fullName>
    </submittedName>
</protein>
<accession>A0ABY6Z467</accession>
<proteinExistence type="inferred from homology"/>
<dbReference type="PANTHER" id="PTHR31806:SF1">
    <property type="entry name" value="PURINE-CYTOSINE PERMEASE FCY2-RELATED"/>
    <property type="match status" value="1"/>
</dbReference>
<feature type="transmembrane region" description="Helical" evidence="8">
    <location>
        <begin position="417"/>
        <end position="439"/>
    </location>
</feature>
<sequence>MANSMGGQSGVETHGIDHIQEEDRHGSPRSLFTIWSSTNLTVAAFTTGGLSIQLGLGLWSSFVAMIIGIALGAVLIAVMSRTGWELGIPQMLMTRPTFGRIGAILPVVIVWVNFLGWFTILDVLGAQALHAGFGLSMAAGIIILAAITVFLGVYGNTLVQAAEKWIAILGGIIFIVVAILAIPHVNWSYAGDPKVTGSNWWGAIVMVAAVAFSYAGPGYTPYASDYTRYLPRSTKFRSIFGATFWGMTISCTFIFCLGAAVLTTNPTGDPMQLIVQLTGPFSKPALCAMALGTIGAGAMNIYSGGLTALVSGIKVNRWVSALAIGVVGTLVAVWAQAQIEVKYENYLMLVLYTIPPMDAIFIMDFFFIRKRRYTITDFYNNGFPAFHFAGWVSYLVGIIISIPFMSSALYTGPIAKYFHGADISYVISIVVTGGLYFLLKRKSLVTVPDLDPPSTEGALPM</sequence>
<keyword evidence="5 8" id="KW-1133">Transmembrane helix</keyword>
<evidence type="ECO:0000313" key="10">
    <source>
        <dbReference type="Proteomes" id="UP001164803"/>
    </source>
</evidence>
<evidence type="ECO:0000256" key="2">
    <source>
        <dbReference type="ARBA" id="ARBA00008974"/>
    </source>
</evidence>
<dbReference type="RefSeq" id="WP_268045056.1">
    <property type="nucleotide sequence ID" value="NZ_CP104064.1"/>
</dbReference>
<dbReference type="PIRSF" id="PIRSF002744">
    <property type="entry name" value="Pur-cyt_permease"/>
    <property type="match status" value="1"/>
</dbReference>
<organism evidence="9 10">
    <name type="scientific">Alicyclobacillus dauci</name>
    <dbReference type="NCBI Taxonomy" id="1475485"/>
    <lineage>
        <taxon>Bacteria</taxon>
        <taxon>Bacillati</taxon>
        <taxon>Bacillota</taxon>
        <taxon>Bacilli</taxon>
        <taxon>Bacillales</taxon>
        <taxon>Alicyclobacillaceae</taxon>
        <taxon>Alicyclobacillus</taxon>
    </lineage>
</organism>
<evidence type="ECO:0000256" key="5">
    <source>
        <dbReference type="ARBA" id="ARBA00022989"/>
    </source>
</evidence>
<evidence type="ECO:0000256" key="8">
    <source>
        <dbReference type="SAM" id="Phobius"/>
    </source>
</evidence>
<dbReference type="Proteomes" id="UP001164803">
    <property type="component" value="Chromosome"/>
</dbReference>
<reference evidence="9" key="1">
    <citation type="submission" date="2022-08" db="EMBL/GenBank/DDBJ databases">
        <title>Alicyclobacillus dauci DSM2870, complete genome.</title>
        <authorList>
            <person name="Wang Q."/>
            <person name="Cai R."/>
            <person name="Wang Z."/>
        </authorList>
    </citation>
    <scope>NUCLEOTIDE SEQUENCE</scope>
    <source>
        <strain evidence="9">DSM 28700</strain>
    </source>
</reference>
<feature type="transmembrane region" description="Helical" evidence="8">
    <location>
        <begin position="388"/>
        <end position="411"/>
    </location>
</feature>
<evidence type="ECO:0000313" key="9">
    <source>
        <dbReference type="EMBL" id="WAH37554.1"/>
    </source>
</evidence>
<feature type="transmembrane region" description="Helical" evidence="8">
    <location>
        <begin position="239"/>
        <end position="261"/>
    </location>
</feature>
<dbReference type="InterPro" id="IPR001248">
    <property type="entry name" value="Pur-cyt_permease"/>
</dbReference>
<comment type="similarity">
    <text evidence="2 7">Belongs to the purine-cytosine permease (2.A.39) family.</text>
</comment>
<dbReference type="EMBL" id="CP104064">
    <property type="protein sequence ID" value="WAH37554.1"/>
    <property type="molecule type" value="Genomic_DNA"/>
</dbReference>
<evidence type="ECO:0000256" key="1">
    <source>
        <dbReference type="ARBA" id="ARBA00004141"/>
    </source>
</evidence>
<feature type="transmembrane region" description="Helical" evidence="8">
    <location>
        <begin position="315"/>
        <end position="334"/>
    </location>
</feature>